<evidence type="ECO:0008006" key="4">
    <source>
        <dbReference type="Google" id="ProtNLM"/>
    </source>
</evidence>
<protein>
    <recommendedName>
        <fullName evidence="4">Thioredoxin domain-containing protein</fullName>
    </recommendedName>
</protein>
<dbReference type="SUPFAM" id="SSF52833">
    <property type="entry name" value="Thioredoxin-like"/>
    <property type="match status" value="1"/>
</dbReference>
<dbReference type="InterPro" id="IPR003782">
    <property type="entry name" value="SCO1/SenC"/>
</dbReference>
<dbReference type="PANTHER" id="PTHR12151:SF25">
    <property type="entry name" value="LINALOOL DEHYDRATASE_ISOMERASE DOMAIN-CONTAINING PROTEIN"/>
    <property type="match status" value="1"/>
</dbReference>
<dbReference type="InterPro" id="IPR036249">
    <property type="entry name" value="Thioredoxin-like_sf"/>
</dbReference>
<organism evidence="2 3">
    <name type="scientific">[Myrmecia] bisecta</name>
    <dbReference type="NCBI Taxonomy" id="41462"/>
    <lineage>
        <taxon>Eukaryota</taxon>
        <taxon>Viridiplantae</taxon>
        <taxon>Chlorophyta</taxon>
        <taxon>core chlorophytes</taxon>
        <taxon>Trebouxiophyceae</taxon>
        <taxon>Trebouxiales</taxon>
        <taxon>Trebouxiaceae</taxon>
        <taxon>Myrmecia</taxon>
    </lineage>
</organism>
<comment type="similarity">
    <text evidence="1">Belongs to the SCO1/2 family.</text>
</comment>
<comment type="caution">
    <text evidence="2">The sequence shown here is derived from an EMBL/GenBank/DDBJ whole genome shotgun (WGS) entry which is preliminary data.</text>
</comment>
<dbReference type="AlphaFoldDB" id="A0AAW1QGK5"/>
<dbReference type="PANTHER" id="PTHR12151">
    <property type="entry name" value="ELECTRON TRANSPORT PROTIN SCO1/SENC FAMILY MEMBER"/>
    <property type="match status" value="1"/>
</dbReference>
<dbReference type="Proteomes" id="UP001489004">
    <property type="component" value="Unassembled WGS sequence"/>
</dbReference>
<evidence type="ECO:0000313" key="2">
    <source>
        <dbReference type="EMBL" id="KAK9820386.1"/>
    </source>
</evidence>
<evidence type="ECO:0000256" key="1">
    <source>
        <dbReference type="ARBA" id="ARBA00010996"/>
    </source>
</evidence>
<proteinExistence type="inferred from homology"/>
<evidence type="ECO:0000313" key="3">
    <source>
        <dbReference type="Proteomes" id="UP001489004"/>
    </source>
</evidence>
<dbReference type="Pfam" id="PF02630">
    <property type="entry name" value="SCO1-SenC"/>
    <property type="match status" value="1"/>
</dbReference>
<dbReference type="EMBL" id="JALJOR010000003">
    <property type="protein sequence ID" value="KAK9820386.1"/>
    <property type="molecule type" value="Genomic_DNA"/>
</dbReference>
<name>A0AAW1QGK5_9CHLO</name>
<dbReference type="Gene3D" id="3.40.30.10">
    <property type="entry name" value="Glutaredoxin"/>
    <property type="match status" value="1"/>
</dbReference>
<sequence>MFSLRQSLSGFSKQLARSQSRQTFLFTSAVRQLPSGSKRSSPAAVEVEGNRSLATATSAHLESEHGRQRSGSEGEFKALPWVMMGLAAGAFAWNIQAWREGAYKGEAAEHKSVADGSAKLPYALHTAGGIPLRLHDFKMRDHTGQPFTRDDLLGDFAVLYFADHRQADHEPVRSELKKLKDVATLIDKKSNMNYLKPVFVDKDDAEPKDLHKPLQKTHERTIGLCGPDHENMELDARAFIEAAIMDPLEREALIEPDKIETILFVVDPECQFTSAWGRHADNNTISDIVAADQISFKRTHPTWHPSKAVRPRLE</sequence>
<reference evidence="2 3" key="1">
    <citation type="journal article" date="2024" name="Nat. Commun.">
        <title>Phylogenomics reveals the evolutionary origins of lichenization in chlorophyte algae.</title>
        <authorList>
            <person name="Puginier C."/>
            <person name="Libourel C."/>
            <person name="Otte J."/>
            <person name="Skaloud P."/>
            <person name="Haon M."/>
            <person name="Grisel S."/>
            <person name="Petersen M."/>
            <person name="Berrin J.G."/>
            <person name="Delaux P.M."/>
            <person name="Dal Grande F."/>
            <person name="Keller J."/>
        </authorList>
    </citation>
    <scope>NUCLEOTIDE SEQUENCE [LARGE SCALE GENOMIC DNA]</scope>
    <source>
        <strain evidence="2 3">SAG 2043</strain>
    </source>
</reference>
<keyword evidence="3" id="KW-1185">Reference proteome</keyword>
<gene>
    <name evidence="2" type="ORF">WJX72_009806</name>
</gene>
<accession>A0AAW1QGK5</accession>